<dbReference type="AlphaFoldDB" id="A0A168Q0J0"/>
<evidence type="ECO:0000313" key="3">
    <source>
        <dbReference type="Proteomes" id="UP000077355"/>
    </source>
</evidence>
<protein>
    <submittedName>
        <fullName evidence="2">Uncharacterized protein</fullName>
    </submittedName>
</protein>
<evidence type="ECO:0000256" key="1">
    <source>
        <dbReference type="SAM" id="Phobius"/>
    </source>
</evidence>
<proteinExistence type="predicted"/>
<reference evidence="2 3" key="1">
    <citation type="submission" date="2016-03" db="EMBL/GenBank/DDBJ databases">
        <title>Draft genome sequence of Paenibacillus antarcticus CECT 5836.</title>
        <authorList>
            <person name="Shin S.-K."/>
            <person name="Yi H."/>
        </authorList>
    </citation>
    <scope>NUCLEOTIDE SEQUENCE [LARGE SCALE GENOMIC DNA]</scope>
    <source>
        <strain evidence="2 3">CECT 5836</strain>
    </source>
</reference>
<evidence type="ECO:0000313" key="2">
    <source>
        <dbReference type="EMBL" id="OAB47257.1"/>
    </source>
</evidence>
<accession>A0A168Q0J0</accession>
<dbReference type="Proteomes" id="UP000077355">
    <property type="component" value="Unassembled WGS sequence"/>
</dbReference>
<gene>
    <name evidence="2" type="ORF">PBAT_05990</name>
</gene>
<dbReference type="RefSeq" id="WP_068647549.1">
    <property type="nucleotide sequence ID" value="NZ_CP043611.1"/>
</dbReference>
<keyword evidence="3" id="KW-1185">Reference proteome</keyword>
<keyword evidence="1" id="KW-0812">Transmembrane</keyword>
<feature type="transmembrane region" description="Helical" evidence="1">
    <location>
        <begin position="6"/>
        <end position="21"/>
    </location>
</feature>
<feature type="transmembrane region" description="Helical" evidence="1">
    <location>
        <begin position="28"/>
        <end position="49"/>
    </location>
</feature>
<sequence>MVSLIFIIYILLSGAIIKIIYRDSLRDWSLKWLIVTALPVIGWLFPVFWPKRWFQSKSEGLGAELFEDAEEPLMQMNGIYNMVEVEKELNVIPIEEALIVNEYAARRTVMINVLKQDSMNYMDILQKAVSNEDTETSHYAVSAIMEMKRKLTLSLEELSLKYESNKDDAHILRTYSDVLSNYMKSGFLDERTLRKYKFTYILVLDQLITILPEDDSAYIEKVDTELEVGALLDAEKTALLYLNRRPHSEEAYLCLLKVYFYMKSYSRLQEILNSLKSSPISLSNRALTLVRFWSEGA</sequence>
<comment type="caution">
    <text evidence="2">The sequence shown here is derived from an EMBL/GenBank/DDBJ whole genome shotgun (WGS) entry which is preliminary data.</text>
</comment>
<name>A0A168Q0J0_9BACL</name>
<dbReference type="OrthoDB" id="1933450at2"/>
<keyword evidence="1" id="KW-0472">Membrane</keyword>
<dbReference type="EMBL" id="LVJI01000007">
    <property type="protein sequence ID" value="OAB47257.1"/>
    <property type="molecule type" value="Genomic_DNA"/>
</dbReference>
<keyword evidence="1" id="KW-1133">Transmembrane helix</keyword>
<organism evidence="2 3">
    <name type="scientific">Paenibacillus antarcticus</name>
    <dbReference type="NCBI Taxonomy" id="253703"/>
    <lineage>
        <taxon>Bacteria</taxon>
        <taxon>Bacillati</taxon>
        <taxon>Bacillota</taxon>
        <taxon>Bacilli</taxon>
        <taxon>Bacillales</taxon>
        <taxon>Paenibacillaceae</taxon>
        <taxon>Paenibacillus</taxon>
    </lineage>
</organism>